<feature type="domain" description="UspA" evidence="2">
    <location>
        <begin position="6"/>
        <end position="154"/>
    </location>
</feature>
<gene>
    <name evidence="3" type="ORF">SAMN03080615_01481</name>
</gene>
<dbReference type="Gene3D" id="3.40.50.620">
    <property type="entry name" value="HUPs"/>
    <property type="match status" value="1"/>
</dbReference>
<keyword evidence="4" id="KW-1185">Reference proteome</keyword>
<dbReference type="PANTHER" id="PTHR46268:SF6">
    <property type="entry name" value="UNIVERSAL STRESS PROTEIN UP12"/>
    <property type="match status" value="1"/>
</dbReference>
<dbReference type="EMBL" id="FOGB01000003">
    <property type="protein sequence ID" value="SEQ42295.1"/>
    <property type="molecule type" value="Genomic_DNA"/>
</dbReference>
<dbReference type="AlphaFoldDB" id="A0A1H9FWJ9"/>
<dbReference type="RefSeq" id="WP_091356026.1">
    <property type="nucleotide sequence ID" value="NZ_AP025284.1"/>
</dbReference>
<evidence type="ECO:0000313" key="4">
    <source>
        <dbReference type="Proteomes" id="UP000198749"/>
    </source>
</evidence>
<name>A0A1H9FWJ9_9GAMM</name>
<dbReference type="OrthoDB" id="5877096at2"/>
<protein>
    <submittedName>
        <fullName evidence="3">Nucleotide-binding universal stress protein, UspA family</fullName>
    </submittedName>
</protein>
<organism evidence="3 4">
    <name type="scientific">Amphritea atlantica</name>
    <dbReference type="NCBI Taxonomy" id="355243"/>
    <lineage>
        <taxon>Bacteria</taxon>
        <taxon>Pseudomonadati</taxon>
        <taxon>Pseudomonadota</taxon>
        <taxon>Gammaproteobacteria</taxon>
        <taxon>Oceanospirillales</taxon>
        <taxon>Oceanospirillaceae</taxon>
        <taxon>Amphritea</taxon>
    </lineage>
</organism>
<dbReference type="SUPFAM" id="SSF52402">
    <property type="entry name" value="Adenine nucleotide alpha hydrolases-like"/>
    <property type="match status" value="1"/>
</dbReference>
<evidence type="ECO:0000259" key="2">
    <source>
        <dbReference type="Pfam" id="PF00582"/>
    </source>
</evidence>
<dbReference type="CDD" id="cd23659">
    <property type="entry name" value="USP_At3g01520-like"/>
    <property type="match status" value="1"/>
</dbReference>
<dbReference type="Proteomes" id="UP000198749">
    <property type="component" value="Unassembled WGS sequence"/>
</dbReference>
<dbReference type="InterPro" id="IPR006016">
    <property type="entry name" value="UspA"/>
</dbReference>
<proteinExistence type="inferred from homology"/>
<dbReference type="InterPro" id="IPR006015">
    <property type="entry name" value="Universal_stress_UspA"/>
</dbReference>
<dbReference type="InterPro" id="IPR014729">
    <property type="entry name" value="Rossmann-like_a/b/a_fold"/>
</dbReference>
<reference evidence="4" key="1">
    <citation type="submission" date="2016-10" db="EMBL/GenBank/DDBJ databases">
        <authorList>
            <person name="Varghese N."/>
            <person name="Submissions S."/>
        </authorList>
    </citation>
    <scope>NUCLEOTIDE SEQUENCE [LARGE SCALE GENOMIC DNA]</scope>
    <source>
        <strain evidence="4">DSM 18887</strain>
    </source>
</reference>
<evidence type="ECO:0000313" key="3">
    <source>
        <dbReference type="EMBL" id="SEQ42295.1"/>
    </source>
</evidence>
<dbReference type="Pfam" id="PF00582">
    <property type="entry name" value="Usp"/>
    <property type="match status" value="1"/>
</dbReference>
<evidence type="ECO:0000256" key="1">
    <source>
        <dbReference type="ARBA" id="ARBA00008791"/>
    </source>
</evidence>
<dbReference type="STRING" id="355243.SAMN03080615_01481"/>
<comment type="similarity">
    <text evidence="1">Belongs to the universal stress protein A family.</text>
</comment>
<dbReference type="PANTHER" id="PTHR46268">
    <property type="entry name" value="STRESS RESPONSE PROTEIN NHAX"/>
    <property type="match status" value="1"/>
</dbReference>
<dbReference type="PRINTS" id="PR01438">
    <property type="entry name" value="UNVRSLSTRESS"/>
</dbReference>
<accession>A0A1H9FWJ9</accession>
<sequence length="162" mass="18217">MLPEINTILYASDISEGSRPAFRMAVKQAINNNAQIVFLHAIEPMDDFIDDFLPVNASLKHKNQLIESFKIRIGMRIKEFLKSELEEDFELPYPPTIQVSPGKPDQVILKAAARLNASMIVMGDREVSSVSRVFLGSTAQKVIHHSEIPVLIVPLKKHTKQN</sequence>